<proteinExistence type="predicted"/>
<dbReference type="Proteomes" id="UP000260136">
    <property type="component" value="Chromosome"/>
</dbReference>
<sequence>MNFKLTHHSRIRAVQRLVLQEKSELFIDHEINEILRDLIPYYVDKKNFAYFEIPKKFLIDRHKRTYAIVDQNNGIITSITPISPSKFIKIYSMN</sequence>
<organism evidence="1 2">
    <name type="scientific">Mycoplasmoides gallisepticum</name>
    <name type="common">Mycoplasma gallisepticum</name>
    <dbReference type="NCBI Taxonomy" id="2096"/>
    <lineage>
        <taxon>Bacteria</taxon>
        <taxon>Bacillati</taxon>
        <taxon>Mycoplasmatota</taxon>
        <taxon>Mycoplasmoidales</taxon>
        <taxon>Mycoplasmoidaceae</taxon>
        <taxon>Mycoplasmoides</taxon>
    </lineage>
</organism>
<accession>A0A3B0PC40</accession>
<dbReference type="GeneID" id="93510279"/>
<gene>
    <name evidence="1" type="ORF">NCTC10115_00998</name>
</gene>
<protein>
    <submittedName>
        <fullName evidence="1">Uncharacterized protein</fullName>
    </submittedName>
</protein>
<dbReference type="EMBL" id="LS991952">
    <property type="protein sequence ID" value="SYV94688.1"/>
    <property type="molecule type" value="Genomic_DNA"/>
</dbReference>
<dbReference type="AlphaFoldDB" id="A0A3B0PC40"/>
<reference evidence="2" key="1">
    <citation type="submission" date="2018-06" db="EMBL/GenBank/DDBJ databases">
        <authorList>
            <consortium name="Pathogen Informatics"/>
        </authorList>
    </citation>
    <scope>NUCLEOTIDE SEQUENCE [LARGE SCALE GENOMIC DNA]</scope>
    <source>
        <strain evidence="2">NCTC10115</strain>
    </source>
</reference>
<evidence type="ECO:0000313" key="1">
    <source>
        <dbReference type="EMBL" id="SYV94688.1"/>
    </source>
</evidence>
<dbReference type="STRING" id="1006581.GCW_02570"/>
<name>A0A3B0PC40_MYCGL</name>
<evidence type="ECO:0000313" key="2">
    <source>
        <dbReference type="Proteomes" id="UP000260136"/>
    </source>
</evidence>
<dbReference type="RefSeq" id="WP_011113698.1">
    <property type="nucleotide sequence ID" value="NZ_CP044224.1"/>
</dbReference>